<accession>A0ABV9RXB6</accession>
<protein>
    <submittedName>
        <fullName evidence="2">DUF4365 domain-containing protein</fullName>
    </submittedName>
</protein>
<evidence type="ECO:0000313" key="3">
    <source>
        <dbReference type="Proteomes" id="UP001595859"/>
    </source>
</evidence>
<gene>
    <name evidence="2" type="ORF">ACFPCV_00005</name>
</gene>
<sequence length="927" mass="100549">MRQPEERQRGKAGQTAVTLAFERMGWGAVSSPETDVGTDLYLFPTDSRRFDLGLVIGAQVKTGQSWFAEPVLDESGDVVGWWFRDRDRKHVDSWLSHYLPHLLVLHNEDTNVSYWAHITREAVESTGKGVKILVPTSQTVNEANRDALLAVTNPHEPPAWEGSAWTGADHLLPKDLLRHALLVPRVIAPHRNAGLPERVTAEQILALYLEARLDEIEDLSRRPDVPDLTQAETSNTWSWRFVAAFAKRVTEGTIDQLAEAIKDAPNPPARAAATVVAAAALMEHARPDEALVLLDETLNRGDNEPVDHAWLTAQRAQACWDIGLVDDAMACAVSVQELRSTHPNDITATAVAGTAAMLLFTGSAWGREELGQAITGLDTLAVWWRTHRVATGTSAAIEREFAAWSRRRRLVVIDSENVAHNRLLTASLLASHLADHREWRHLESLNLKQALLRTGRASDPDEVRALVTGLLMTGDDKAMPLLTCRLVLDGPAAAVSTAARDIDLAHWTRTTCATTLTLLRHGGDVLDEETASAAARWLLSTLANPQAFADRTRPVFELGPRLVDTLAGLVHAAPHDDQIAAAEFLLGLGTVSNETAAVSLARLARALPASAWLADRADRATAMAQNCHETLRLQLLGTVASVNEIAHQQLIEKIRGGSIRALIALNNAPDVPSEAVPALMAKLESQISRQIADARQLSHGMSAFDSAEILASLNVHHEDVARWDSLYALLEEPLVALSDKAAACQRLTRWADRLPNEVRTRLGQIATAALNYPPTFVDELGEGIPSGRGEVAALAAATGHPDLAHKLLTRALETKDPDRVWAAQLASHLDNPTAVGVLTTLIHDDDPTVRAEAAGNLTQLVLAGTENPLALAALRHCLHDQGTRVARKIAGVLVLHPSSTTTTDLTHELATHRSAAVREAITAKQAE</sequence>
<evidence type="ECO:0000259" key="1">
    <source>
        <dbReference type="Pfam" id="PF14280"/>
    </source>
</evidence>
<evidence type="ECO:0000313" key="2">
    <source>
        <dbReference type="EMBL" id="MFC4851866.1"/>
    </source>
</evidence>
<dbReference type="InterPro" id="IPR016024">
    <property type="entry name" value="ARM-type_fold"/>
</dbReference>
<proteinExistence type="predicted"/>
<name>A0ABV9RXB6_9PSEU</name>
<dbReference type="Pfam" id="PF13646">
    <property type="entry name" value="HEAT_2"/>
    <property type="match status" value="1"/>
</dbReference>
<dbReference type="Pfam" id="PF14280">
    <property type="entry name" value="DUF4365"/>
    <property type="match status" value="1"/>
</dbReference>
<feature type="domain" description="DUF4365" evidence="1">
    <location>
        <begin position="12"/>
        <end position="149"/>
    </location>
</feature>
<keyword evidence="3" id="KW-1185">Reference proteome</keyword>
<reference evidence="3" key="1">
    <citation type="journal article" date="2019" name="Int. J. Syst. Evol. Microbiol.">
        <title>The Global Catalogue of Microorganisms (GCM) 10K type strain sequencing project: providing services to taxonomists for standard genome sequencing and annotation.</title>
        <authorList>
            <consortium name="The Broad Institute Genomics Platform"/>
            <consortium name="The Broad Institute Genome Sequencing Center for Infectious Disease"/>
            <person name="Wu L."/>
            <person name="Ma J."/>
        </authorList>
    </citation>
    <scope>NUCLEOTIDE SEQUENCE [LARGE SCALE GENOMIC DNA]</scope>
    <source>
        <strain evidence="3">ZS-22-S1</strain>
    </source>
</reference>
<dbReference type="InterPro" id="IPR011989">
    <property type="entry name" value="ARM-like"/>
</dbReference>
<dbReference type="Proteomes" id="UP001595859">
    <property type="component" value="Unassembled WGS sequence"/>
</dbReference>
<dbReference type="EMBL" id="JBHSIS010000001">
    <property type="protein sequence ID" value="MFC4851866.1"/>
    <property type="molecule type" value="Genomic_DNA"/>
</dbReference>
<organism evidence="2 3">
    <name type="scientific">Actinophytocola glycyrrhizae</name>
    <dbReference type="NCBI Taxonomy" id="2044873"/>
    <lineage>
        <taxon>Bacteria</taxon>
        <taxon>Bacillati</taxon>
        <taxon>Actinomycetota</taxon>
        <taxon>Actinomycetes</taxon>
        <taxon>Pseudonocardiales</taxon>
        <taxon>Pseudonocardiaceae</taxon>
    </lineage>
</organism>
<dbReference type="RefSeq" id="WP_378053060.1">
    <property type="nucleotide sequence ID" value="NZ_JBHSIS010000001.1"/>
</dbReference>
<dbReference type="Gene3D" id="1.25.10.10">
    <property type="entry name" value="Leucine-rich Repeat Variant"/>
    <property type="match status" value="1"/>
</dbReference>
<dbReference type="InterPro" id="IPR025375">
    <property type="entry name" value="DUF4365"/>
</dbReference>
<dbReference type="SUPFAM" id="SSF48371">
    <property type="entry name" value="ARM repeat"/>
    <property type="match status" value="2"/>
</dbReference>
<comment type="caution">
    <text evidence="2">The sequence shown here is derived from an EMBL/GenBank/DDBJ whole genome shotgun (WGS) entry which is preliminary data.</text>
</comment>